<evidence type="ECO:0000313" key="2">
    <source>
        <dbReference type="EMBL" id="MCH4561922.1"/>
    </source>
</evidence>
<gene>
    <name evidence="2" type="ORF">MKP05_02115</name>
</gene>
<reference evidence="2 3" key="1">
    <citation type="submission" date="2022-02" db="EMBL/GenBank/DDBJ databases">
        <title>Halomonas fukangensis sp. nov., a halophilic bacterium isolated from a bulk soil of Kalidium foliatum at Fukang.</title>
        <authorList>
            <person name="Huang Y."/>
        </authorList>
    </citation>
    <scope>NUCLEOTIDE SEQUENCE [LARGE SCALE GENOMIC DNA]</scope>
    <source>
        <strain evidence="2 3">EGI 63088</strain>
    </source>
</reference>
<comment type="caution">
    <text evidence="2">The sequence shown here is derived from an EMBL/GenBank/DDBJ whole genome shotgun (WGS) entry which is preliminary data.</text>
</comment>
<feature type="region of interest" description="Disordered" evidence="1">
    <location>
        <begin position="247"/>
        <end position="290"/>
    </location>
</feature>
<keyword evidence="3" id="KW-1185">Reference proteome</keyword>
<feature type="compositionally biased region" description="Polar residues" evidence="1">
    <location>
        <begin position="248"/>
        <end position="263"/>
    </location>
</feature>
<name>A0ABS9RQ02_9GAMM</name>
<evidence type="ECO:0000256" key="1">
    <source>
        <dbReference type="SAM" id="MobiDB-lite"/>
    </source>
</evidence>
<dbReference type="EMBL" id="JAKVPY010000002">
    <property type="protein sequence ID" value="MCH4561922.1"/>
    <property type="molecule type" value="Genomic_DNA"/>
</dbReference>
<evidence type="ECO:0008006" key="4">
    <source>
        <dbReference type="Google" id="ProtNLM"/>
    </source>
</evidence>
<protein>
    <recommendedName>
        <fullName evidence="4">Phage protein D</fullName>
    </recommendedName>
</protein>
<dbReference type="SUPFAM" id="SSF69279">
    <property type="entry name" value="Phage tail proteins"/>
    <property type="match status" value="1"/>
</dbReference>
<sequence>MINLFGLHLQLMLGETLPTPAPLKVSEALQSVEVTAKDSDRSGFQMVFQVGRGLADRKDFALLTETKLQPFNRVVLSVLFGVTPQPIMDGIITKHQLAPSDEPGASKLTVTGEDVSVMMDLEKVQRPYPQLGDNLIVGLILIPYMIDYGIVPQIMVPSDPLVRPVTEQTRSQTSQETDRDFITKLAAKHGFVFYVEPGPTPLANFAYWGPPPRLELPQPALSVNMGPGSNVETMSFSYNELSPKALTYTKSDGSSETVDSYSRQPPLAARVPDTRQSDFLGDGPDGETDAAKRVRAQGEVDKSFDNVVTAEGTLDALRYGRILKPRSLVDVRGAGDSFDGRFYVKSVTHTIDVKKGLYKQKFSLSREGVGTTTPLVMP</sequence>
<dbReference type="Proteomes" id="UP001202117">
    <property type="component" value="Unassembled WGS sequence"/>
</dbReference>
<organism evidence="2 3">
    <name type="scientific">Halomonas flagellata</name>
    <dbReference type="NCBI Taxonomy" id="2920385"/>
    <lineage>
        <taxon>Bacteria</taxon>
        <taxon>Pseudomonadati</taxon>
        <taxon>Pseudomonadota</taxon>
        <taxon>Gammaproteobacteria</taxon>
        <taxon>Oceanospirillales</taxon>
        <taxon>Halomonadaceae</taxon>
        <taxon>Halomonas</taxon>
    </lineage>
</organism>
<dbReference type="RefSeq" id="WP_240566817.1">
    <property type="nucleotide sequence ID" value="NZ_JAKVPY010000002.1"/>
</dbReference>
<proteinExistence type="predicted"/>
<evidence type="ECO:0000313" key="3">
    <source>
        <dbReference type="Proteomes" id="UP001202117"/>
    </source>
</evidence>
<accession>A0ABS9RQ02</accession>